<dbReference type="InterPro" id="IPR043866">
    <property type="entry name" value="TTC3/DZIP3_dom"/>
</dbReference>
<dbReference type="SMART" id="SM00184">
    <property type="entry name" value="RING"/>
    <property type="match status" value="1"/>
</dbReference>
<feature type="compositionally biased region" description="Polar residues" evidence="13">
    <location>
        <begin position="1922"/>
        <end position="1946"/>
    </location>
</feature>
<evidence type="ECO:0000313" key="16">
    <source>
        <dbReference type="Proteomes" id="UP000694393"/>
    </source>
</evidence>
<evidence type="ECO:0000256" key="5">
    <source>
        <dbReference type="ARBA" id="ARBA00022490"/>
    </source>
</evidence>
<dbReference type="PANTHER" id="PTHR17550:SF4">
    <property type="entry name" value="E3 UBIQUITIN-PROTEIN LIGASE TTC3"/>
    <property type="match status" value="1"/>
</dbReference>
<dbReference type="Pfam" id="PF24905">
    <property type="entry name" value="TTC3_9th"/>
    <property type="match status" value="1"/>
</dbReference>
<evidence type="ECO:0000256" key="11">
    <source>
        <dbReference type="PROSITE-ProRule" id="PRU00339"/>
    </source>
</evidence>
<evidence type="ECO:0000256" key="8">
    <source>
        <dbReference type="ARBA" id="ARBA00022771"/>
    </source>
</evidence>
<feature type="region of interest" description="Disordered" evidence="13">
    <location>
        <begin position="1871"/>
        <end position="1946"/>
    </location>
</feature>
<protein>
    <recommendedName>
        <fullName evidence="4">RING-type E3 ubiquitin transferase</fullName>
        <ecNumber evidence="4">2.3.2.27</ecNumber>
    </recommendedName>
</protein>
<feature type="coiled-coil region" evidence="12">
    <location>
        <begin position="1556"/>
        <end position="1583"/>
    </location>
</feature>
<evidence type="ECO:0000256" key="3">
    <source>
        <dbReference type="ARBA" id="ARBA00004906"/>
    </source>
</evidence>
<reference evidence="15" key="1">
    <citation type="submission" date="2025-08" db="UniProtKB">
        <authorList>
            <consortium name="Ensembl"/>
        </authorList>
    </citation>
    <scope>IDENTIFICATION</scope>
</reference>
<dbReference type="InterPro" id="IPR056872">
    <property type="entry name" value="TTC3/DZIP3-like_helical"/>
</dbReference>
<dbReference type="Ensembl" id="ENSPCET00000001564.1">
    <property type="protein sequence ID" value="ENSPCEP00000001504.1"/>
    <property type="gene ID" value="ENSPCEG00000001272.1"/>
</dbReference>
<evidence type="ECO:0000256" key="10">
    <source>
        <dbReference type="PROSITE-ProRule" id="PRU00175"/>
    </source>
</evidence>
<keyword evidence="5" id="KW-0963">Cytoplasm</keyword>
<feature type="compositionally biased region" description="Basic and acidic residues" evidence="13">
    <location>
        <begin position="1871"/>
        <end position="1884"/>
    </location>
</feature>
<keyword evidence="11" id="KW-0802">TPR repeat</keyword>
<evidence type="ECO:0000259" key="14">
    <source>
        <dbReference type="PROSITE" id="PS50089"/>
    </source>
</evidence>
<evidence type="ECO:0000256" key="12">
    <source>
        <dbReference type="SAM" id="Coils"/>
    </source>
</evidence>
<evidence type="ECO:0000256" key="9">
    <source>
        <dbReference type="ARBA" id="ARBA00022833"/>
    </source>
</evidence>
<reference evidence="15" key="2">
    <citation type="submission" date="2025-09" db="UniProtKB">
        <authorList>
            <consortium name="Ensembl"/>
        </authorList>
    </citation>
    <scope>IDENTIFICATION</scope>
</reference>
<evidence type="ECO:0000256" key="13">
    <source>
        <dbReference type="SAM" id="MobiDB-lite"/>
    </source>
</evidence>
<keyword evidence="12" id="KW-0175">Coiled coil</keyword>
<dbReference type="GO" id="GO:0016567">
    <property type="term" value="P:protein ubiquitination"/>
    <property type="evidence" value="ECO:0007669"/>
    <property type="project" value="UniProtKB-UniPathway"/>
</dbReference>
<dbReference type="PANTHER" id="PTHR17550">
    <property type="entry name" value="E3 UBIQUITIN-PROTEIN LIGASE TTC3"/>
    <property type="match status" value="1"/>
</dbReference>
<feature type="compositionally biased region" description="Basic and acidic residues" evidence="13">
    <location>
        <begin position="384"/>
        <end position="404"/>
    </location>
</feature>
<feature type="region of interest" description="Disordered" evidence="13">
    <location>
        <begin position="1719"/>
        <end position="1781"/>
    </location>
</feature>
<dbReference type="Pfam" id="PF19179">
    <property type="entry name" value="TTC3_DZIP3_dom"/>
    <property type="match status" value="1"/>
</dbReference>
<feature type="repeat" description="TPR" evidence="11">
    <location>
        <begin position="233"/>
        <end position="266"/>
    </location>
</feature>
<comment type="subcellular location">
    <subcellularLocation>
        <location evidence="2">Cytoplasm</location>
    </subcellularLocation>
</comment>
<feature type="coiled-coil region" evidence="12">
    <location>
        <begin position="1439"/>
        <end position="1523"/>
    </location>
</feature>
<dbReference type="Gene3D" id="1.25.40.10">
    <property type="entry name" value="Tetratricopeptide repeat domain"/>
    <property type="match status" value="2"/>
</dbReference>
<proteinExistence type="predicted"/>
<feature type="region of interest" description="Disordered" evidence="13">
    <location>
        <begin position="380"/>
        <end position="404"/>
    </location>
</feature>
<dbReference type="InterPro" id="IPR019734">
    <property type="entry name" value="TPR_rpt"/>
</dbReference>
<accession>A0A8C8R7W6</accession>
<dbReference type="Gene3D" id="1.10.533.10">
    <property type="entry name" value="Death Domain, Fas"/>
    <property type="match status" value="1"/>
</dbReference>
<dbReference type="InterPro" id="IPR001841">
    <property type="entry name" value="Znf_RING"/>
</dbReference>
<name>A0A8C8R7W6_9SAUR</name>
<sequence length="2022" mass="230836">MQIDFFVTFLLPLPASPSHPPSGTCTMEEATLESDFSGITLYGGCIKSCCERVREKFRKRSSDKHKTIDPCEVWCSKPVHVLKDYCDVIKIYIIWPFLFKFENKPVVTDNHLDFSSYLCEPILKRVWDIEILEDIVDLAKKIVNEPFFITGILSIGTRIENRIFDIGAALAWVKHTGEFNVLQKLEQLGDYCWPPLEAFFAKYKHYITKVALEDCNLVEEFDAQSCENCIKKSEFMKDRGNCEFSQKNFDFAINSYSKAIEFCPENHLLYSNRALCFLRTGQYERALVDGKRATILKPNWPKGHHHFCEALSLMGKLEWALAANERGQELCRNIPERVKDLILQNTKLRKKMEEMKGVKTSKDKTKKSFFEKKECGSSESDLLNSRESKEVNKERRKIQTDCKDHSFHQQHNIKVITEDISAKNEDWSSVFPSGQNYQNKGKPKNKTSDSEKARDHLSLKVESKNIQDKSYSAIQQMDLTVLSEMLKSLVHNGYTALMDQRCRSAEQVFSQLLNILDASELKQLNLAVIDYVVVIYGHATALLGIGQPEELAKAEDQFNKIIERYHKEKFNCLAHFGIGKVYFRQNRFSDAIDQFMKSQTMINRKIVPGVLTWPTTSVVIEETRTEKLQLMLENFIEECKFPPEPDAVCCYQQCHGHSKIQIYFTDPDFKGFIRITCCQQCKMEFHISCWKKLKTKIYSDKNDKDCLQESCFTPDCRGLISKIVVFSSSGLEKCVFEQKIPKTKDPPRASVKQKCSSSRKLKIKEEKKLKKKYVREEALNSSKDSLEENKRENNASKYDSHKGPVQTCLFSSDRILQHILRNADQIKNGIYNTSKLLSELVSWWVINEEDYTVCSTSSNSSNEVMGQLIDHLIQKKNRVKTRIFIHVLSEFEEVDPKLHYWIKDLNTFGLEATKNFFSRYGDFVEELDLRFITILWNEKYGSKLGNVLTSFEDHEILNCFYEASLKEARCVIWLLEDNREKFPSLHQALDEFFDKMDVPCIILKKQENEDISNNGIKVKNKNRKKKTRESRPLLVLSGMVGAVTRDEDSIFPEENALSFMNPAEPFIIPEYLRDQVEEFEALYDNVSDSNSFQRLLDNNSDPTCESLYDYFSQILEEHGPMEIDNKLLVGEYQHFPAEAHKIVEDAGGLKPFLLESLHFVMMDDLIGLMKHAVLLKGNTDIAEAEENIRNEDENHITCKNIQENSQSKPQLNPAAKEFKPLSYIKPCMPTYTNTTGANCETPEYSVTGHASHTSYISMHSMPSQSIDAGEGSLSFTNVLLHSSISDNHDISLTQVSSGNENERTFSMISQIPPIPDVVGQPSYTYADYEAPLDIDKATISDSEYASGSHILSQIETCEDPYYVQVKSYYSNNTDQGMSGIKEVKYDLSATKVEFENKNTPIVKSIPLTRMIAVQVNQELADREANTMPFYPFETQQGDILRMEKEHHVLQKQLQEAKEKYEHLQCRSSEETNALEEHLKKRVEENKISQRELNWFHQDLEMEVKKWQQEKKENQEKLKATKNTSKKLADANEMYLRNIDEKNKQYTVYLDEFLEISNKFANEKVQLEELIKKSKDNYQECIKRAAEAEVSVLENWKDTEVCKLNSIALNAESNLKLLKLMSSGSTSVLPQLKAQIDSWETFISSLKKEMEKVESQYEERIHLVKNGAQLKDLSKVQAADFQSPPCVAVMQGNPPINDPAIVMYSSALVCPHLLPAFSSSQEPGPVHSTLNVQTGSKTACKSPNPRSAKDGAVKMAAETLGGSYSDRPPAAKPPGTTPRTAQNIQPNQRLLDGPTSAAWFGPVGVPNKKTLSEALGNIMEWLTTVFPHYTRFELNNFIREVQIKNGNKLSGLSSDEILTRVTEVILDHQTKKKDLTSTKRAEKPKSCVATASGEPTGNHIQKIPKSAVGNVSSPSKNRLPYKTATNKPSQPSQPTHQPWKTLGGPSQSKWIKSNDSTISDDDPCIICHEELNQEDLCVLECGHSFHRWCIGTWLKTKSTCPTCRVHALLPEDFPKLPGRNRHT</sequence>
<dbReference type="PROSITE" id="PS50089">
    <property type="entry name" value="ZF_RING_2"/>
    <property type="match status" value="1"/>
</dbReference>
<dbReference type="Pfam" id="PF13639">
    <property type="entry name" value="zf-RING_2"/>
    <property type="match status" value="1"/>
</dbReference>
<feature type="region of interest" description="Disordered" evidence="13">
    <location>
        <begin position="780"/>
        <end position="802"/>
    </location>
</feature>
<dbReference type="GO" id="GO:0008270">
    <property type="term" value="F:zinc ion binding"/>
    <property type="evidence" value="ECO:0007669"/>
    <property type="project" value="UniProtKB-KW"/>
</dbReference>
<evidence type="ECO:0000256" key="1">
    <source>
        <dbReference type="ARBA" id="ARBA00000900"/>
    </source>
</evidence>
<dbReference type="Pfam" id="PF24525">
    <property type="entry name" value="TTC3"/>
    <property type="match status" value="1"/>
</dbReference>
<dbReference type="PROSITE" id="PS50005">
    <property type="entry name" value="TPR"/>
    <property type="match status" value="1"/>
</dbReference>
<dbReference type="Pfam" id="PF13431">
    <property type="entry name" value="TPR_17"/>
    <property type="match status" value="1"/>
</dbReference>
<dbReference type="UniPathway" id="UPA00143"/>
<evidence type="ECO:0000256" key="2">
    <source>
        <dbReference type="ARBA" id="ARBA00004496"/>
    </source>
</evidence>
<keyword evidence="7" id="KW-0479">Metal-binding</keyword>
<keyword evidence="6" id="KW-0808">Transferase</keyword>
<dbReference type="GO" id="GO:0005737">
    <property type="term" value="C:cytoplasm"/>
    <property type="evidence" value="ECO:0007669"/>
    <property type="project" value="UniProtKB-SubCell"/>
</dbReference>
<evidence type="ECO:0000313" key="15">
    <source>
        <dbReference type="Ensembl" id="ENSPCEP00000001504.1"/>
    </source>
</evidence>
<dbReference type="SUPFAM" id="SSF57850">
    <property type="entry name" value="RING/U-box"/>
    <property type="match status" value="1"/>
</dbReference>
<dbReference type="SMART" id="SM00028">
    <property type="entry name" value="TPR"/>
    <property type="match status" value="3"/>
</dbReference>
<keyword evidence="9" id="KW-0862">Zinc</keyword>
<comment type="pathway">
    <text evidence="3">Protein modification; protein ubiquitination.</text>
</comment>
<dbReference type="InterPro" id="IPR056871">
    <property type="entry name" value="WH_TTC3"/>
</dbReference>
<feature type="compositionally biased region" description="Polar residues" evidence="13">
    <location>
        <begin position="430"/>
        <end position="439"/>
    </location>
</feature>
<feature type="compositionally biased region" description="Polar residues" evidence="13">
    <location>
        <begin position="1719"/>
        <end position="1744"/>
    </location>
</feature>
<dbReference type="InterPro" id="IPR011029">
    <property type="entry name" value="DEATH-like_dom_sf"/>
</dbReference>
<keyword evidence="16" id="KW-1185">Reference proteome</keyword>
<evidence type="ECO:0000256" key="6">
    <source>
        <dbReference type="ARBA" id="ARBA00022679"/>
    </source>
</evidence>
<dbReference type="EC" id="2.3.2.27" evidence="4"/>
<evidence type="ECO:0000256" key="4">
    <source>
        <dbReference type="ARBA" id="ARBA00012483"/>
    </source>
</evidence>
<dbReference type="InterPro" id="IPR011990">
    <property type="entry name" value="TPR-like_helical_dom_sf"/>
</dbReference>
<organism evidence="15 16">
    <name type="scientific">Pelusios castaneus</name>
    <name type="common">West African mud turtle</name>
    <dbReference type="NCBI Taxonomy" id="367368"/>
    <lineage>
        <taxon>Eukaryota</taxon>
        <taxon>Metazoa</taxon>
        <taxon>Chordata</taxon>
        <taxon>Craniata</taxon>
        <taxon>Vertebrata</taxon>
        <taxon>Euteleostomi</taxon>
        <taxon>Archelosauria</taxon>
        <taxon>Testudinata</taxon>
        <taxon>Testudines</taxon>
        <taxon>Pleurodira</taxon>
        <taxon>Pelomedusidae</taxon>
        <taxon>Pelusios</taxon>
    </lineage>
</organism>
<comment type="catalytic activity">
    <reaction evidence="1">
        <text>S-ubiquitinyl-[E2 ubiquitin-conjugating enzyme]-L-cysteine + [acceptor protein]-L-lysine = [E2 ubiquitin-conjugating enzyme]-L-cysteine + N(6)-ubiquitinyl-[acceptor protein]-L-lysine.</text>
        <dbReference type="EC" id="2.3.2.27"/>
    </reaction>
</comment>
<evidence type="ECO:0000256" key="7">
    <source>
        <dbReference type="ARBA" id="ARBA00022723"/>
    </source>
</evidence>
<dbReference type="CDD" id="cd16481">
    <property type="entry name" value="RING-H2_TTC3"/>
    <property type="match status" value="1"/>
</dbReference>
<dbReference type="InterPro" id="IPR056870">
    <property type="entry name" value="TTC3/DZIP3/RBM44-like_helical"/>
</dbReference>
<feature type="compositionally biased region" description="Basic and acidic residues" evidence="13">
    <location>
        <begin position="446"/>
        <end position="455"/>
    </location>
</feature>
<dbReference type="GO" id="GO:0061630">
    <property type="term" value="F:ubiquitin protein ligase activity"/>
    <property type="evidence" value="ECO:0007669"/>
    <property type="project" value="UniProtKB-EC"/>
</dbReference>
<dbReference type="SUPFAM" id="SSF48452">
    <property type="entry name" value="TPR-like"/>
    <property type="match status" value="2"/>
</dbReference>
<keyword evidence="8 10" id="KW-0863">Zinc-finger</keyword>
<dbReference type="Proteomes" id="UP000694393">
    <property type="component" value="Unplaced"/>
</dbReference>
<dbReference type="InterPro" id="IPR013083">
    <property type="entry name" value="Znf_RING/FYVE/PHD"/>
</dbReference>
<dbReference type="Pfam" id="PF24812">
    <property type="entry name" value="WHD_TTC3"/>
    <property type="match status" value="1"/>
</dbReference>
<feature type="region of interest" description="Disordered" evidence="13">
    <location>
        <begin position="429"/>
        <end position="455"/>
    </location>
</feature>
<feature type="domain" description="RING-type" evidence="14">
    <location>
        <begin position="1963"/>
        <end position="2003"/>
    </location>
</feature>
<dbReference type="Gene3D" id="3.30.40.10">
    <property type="entry name" value="Zinc/RING finger domain, C3HC4 (zinc finger)"/>
    <property type="match status" value="1"/>
</dbReference>